<dbReference type="SUPFAM" id="SSF52540">
    <property type="entry name" value="P-loop containing nucleoside triphosphate hydrolases"/>
    <property type="match status" value="1"/>
</dbReference>
<accession>A0A9P8LIP3</accession>
<evidence type="ECO:0000313" key="3">
    <source>
        <dbReference type="Proteomes" id="UP000750711"/>
    </source>
</evidence>
<protein>
    <recommendedName>
        <fullName evidence="1">DUF7779 domain-containing protein</fullName>
    </recommendedName>
</protein>
<dbReference type="InterPro" id="IPR019734">
    <property type="entry name" value="TPR_rpt"/>
</dbReference>
<feature type="domain" description="DUF7779" evidence="1">
    <location>
        <begin position="165"/>
        <end position="241"/>
    </location>
</feature>
<dbReference type="SUPFAM" id="SSF48452">
    <property type="entry name" value="TPR-like"/>
    <property type="match status" value="2"/>
</dbReference>
<dbReference type="PANTHER" id="PTHR46082">
    <property type="entry name" value="ATP/GTP-BINDING PROTEIN-RELATED"/>
    <property type="match status" value="1"/>
</dbReference>
<dbReference type="Gene3D" id="1.25.40.10">
    <property type="entry name" value="Tetratricopeptide repeat domain"/>
    <property type="match status" value="1"/>
</dbReference>
<gene>
    <name evidence="2" type="ORF">GP486_000611</name>
</gene>
<sequence>MILDNADDIEIFFGAKPHESLLEAEQIPPLFGYLPKSSKGSIIITTRDARVGERLADRERAITVLPPGTQEAECLLRSKLPSDHEWGEVETGELLSMLGCLPLAITQAAAFISENRITLAEYAETLQAGDADMTDLLNEDLHDPRRDRDTQSSVVRTWKLSFDQIRKQKPRAAQILSLMAILDRHGVPKSLLRRKDEKRIEFTTALGTLQAFSLIAAEKGGETFVMHRLVQLSTRNWLDSQKTRETHQEEAVKLLSDNFPSGVHGNRKICETLYPHARVLLEYRLTSKSSLLHSATLLYNVALYERQQGRYEIAYKSCMEAYDIYRTLLNENNFKTLVSLELLAVVLVAQGKYKEAEEIHRRVLGEMEKALGKEDPNTLLATSNLGLALQRQGKYEEAEEMDRRALDGYEKVLGKEHPNTLIGLDNLALVLRRQGKYKEAEEMNRRALEGYEKVLGKEHPDTLTCLNNLA</sequence>
<dbReference type="PANTHER" id="PTHR46082:SF6">
    <property type="entry name" value="AAA+ ATPASE DOMAIN-CONTAINING PROTEIN-RELATED"/>
    <property type="match status" value="1"/>
</dbReference>
<dbReference type="InterPro" id="IPR027417">
    <property type="entry name" value="P-loop_NTPase"/>
</dbReference>
<evidence type="ECO:0000259" key="1">
    <source>
        <dbReference type="Pfam" id="PF25000"/>
    </source>
</evidence>
<comment type="caution">
    <text evidence="2">The sequence shown here is derived from an EMBL/GenBank/DDBJ whole genome shotgun (WGS) entry which is preliminary data.</text>
</comment>
<keyword evidence="3" id="KW-1185">Reference proteome</keyword>
<dbReference type="AlphaFoldDB" id="A0A9P8LIP3"/>
<name>A0A9P8LIP3_9PEZI</name>
<dbReference type="Pfam" id="PF13424">
    <property type="entry name" value="TPR_12"/>
    <property type="match status" value="2"/>
</dbReference>
<evidence type="ECO:0000313" key="2">
    <source>
        <dbReference type="EMBL" id="KAH0565984.1"/>
    </source>
</evidence>
<dbReference type="Proteomes" id="UP000750711">
    <property type="component" value="Unassembled WGS sequence"/>
</dbReference>
<dbReference type="SMART" id="SM00028">
    <property type="entry name" value="TPR"/>
    <property type="match status" value="4"/>
</dbReference>
<dbReference type="Pfam" id="PF25000">
    <property type="entry name" value="DUF7779"/>
    <property type="match status" value="1"/>
</dbReference>
<dbReference type="EMBL" id="JAGHQM010000044">
    <property type="protein sequence ID" value="KAH0565984.1"/>
    <property type="molecule type" value="Genomic_DNA"/>
</dbReference>
<dbReference type="InterPro" id="IPR011990">
    <property type="entry name" value="TPR-like_helical_dom_sf"/>
</dbReference>
<proteinExistence type="predicted"/>
<dbReference type="InterPro" id="IPR053137">
    <property type="entry name" value="NLR-like"/>
</dbReference>
<dbReference type="InterPro" id="IPR056681">
    <property type="entry name" value="DUF7779"/>
</dbReference>
<reference evidence="2" key="1">
    <citation type="submission" date="2021-03" db="EMBL/GenBank/DDBJ databases">
        <title>Comparative genomics and phylogenomic investigation of the class Geoglossomycetes provide insights into ecological specialization and systematics.</title>
        <authorList>
            <person name="Melie T."/>
            <person name="Pirro S."/>
            <person name="Miller A.N."/>
            <person name="Quandt A."/>
        </authorList>
    </citation>
    <scope>NUCLEOTIDE SEQUENCE</scope>
    <source>
        <strain evidence="2">CAQ_001_2017</strain>
    </source>
</reference>
<feature type="non-terminal residue" evidence="2">
    <location>
        <position position="470"/>
    </location>
</feature>
<organism evidence="2 3">
    <name type="scientific">Trichoglossum hirsutum</name>
    <dbReference type="NCBI Taxonomy" id="265104"/>
    <lineage>
        <taxon>Eukaryota</taxon>
        <taxon>Fungi</taxon>
        <taxon>Dikarya</taxon>
        <taxon>Ascomycota</taxon>
        <taxon>Pezizomycotina</taxon>
        <taxon>Geoglossomycetes</taxon>
        <taxon>Geoglossales</taxon>
        <taxon>Geoglossaceae</taxon>
        <taxon>Trichoglossum</taxon>
    </lineage>
</organism>